<proteinExistence type="predicted"/>
<name>A0ABP8K9Z0_9BACT</name>
<reference evidence="2" key="1">
    <citation type="journal article" date="2019" name="Int. J. Syst. Evol. Microbiol.">
        <title>The Global Catalogue of Microorganisms (GCM) 10K type strain sequencing project: providing services to taxonomists for standard genome sequencing and annotation.</title>
        <authorList>
            <consortium name="The Broad Institute Genomics Platform"/>
            <consortium name="The Broad Institute Genome Sequencing Center for Infectious Disease"/>
            <person name="Wu L."/>
            <person name="Ma J."/>
        </authorList>
    </citation>
    <scope>NUCLEOTIDE SEQUENCE [LARGE SCALE GENOMIC DNA]</scope>
    <source>
        <strain evidence="2">JCM 17925</strain>
    </source>
</reference>
<dbReference type="Proteomes" id="UP001500936">
    <property type="component" value="Unassembled WGS sequence"/>
</dbReference>
<accession>A0ABP8K9Z0</accession>
<gene>
    <name evidence="1" type="ORF">GCM10023187_18060</name>
</gene>
<comment type="caution">
    <text evidence="1">The sequence shown here is derived from an EMBL/GenBank/DDBJ whole genome shotgun (WGS) entry which is preliminary data.</text>
</comment>
<dbReference type="EMBL" id="BAABHB010000003">
    <property type="protein sequence ID" value="GAA4402710.1"/>
    <property type="molecule type" value="Genomic_DNA"/>
</dbReference>
<organism evidence="1 2">
    <name type="scientific">Nibrella viscosa</name>
    <dbReference type="NCBI Taxonomy" id="1084524"/>
    <lineage>
        <taxon>Bacteria</taxon>
        <taxon>Pseudomonadati</taxon>
        <taxon>Bacteroidota</taxon>
        <taxon>Cytophagia</taxon>
        <taxon>Cytophagales</taxon>
        <taxon>Spirosomataceae</taxon>
        <taxon>Nibrella</taxon>
    </lineage>
</organism>
<sequence>MVSVDERTAPVNSNSLVVYQIKAGQHFSQQDALRFTSKTTLTFEATFNESAMYQSREPGNQGDINKLYGFSDCNTHHQTNSARFGWNWTGNALRIYAYCYQNSKVIAQEIGTVNLNETNTYQLAIVGSKYVFRLRNKTVEIPRGCSETATQQRYRLYPYFGGDEPAPHDVTISIKEL</sequence>
<protein>
    <submittedName>
        <fullName evidence="1">Uncharacterized protein</fullName>
    </submittedName>
</protein>
<keyword evidence="2" id="KW-1185">Reference proteome</keyword>
<evidence type="ECO:0000313" key="2">
    <source>
        <dbReference type="Proteomes" id="UP001500936"/>
    </source>
</evidence>
<evidence type="ECO:0000313" key="1">
    <source>
        <dbReference type="EMBL" id="GAA4402710.1"/>
    </source>
</evidence>